<dbReference type="PRINTS" id="PR00094">
    <property type="entry name" value="ADENYLTKNASE"/>
</dbReference>
<keyword evidence="1 5" id="KW-0808">Transferase</keyword>
<dbReference type="STRING" id="518766.Rmar_1234"/>
<feature type="binding site" evidence="5">
    <location>
        <position position="194"/>
    </location>
    <ligand>
        <name>ATP</name>
        <dbReference type="ChEBI" id="CHEBI:30616"/>
    </ligand>
</feature>
<dbReference type="eggNOG" id="COG0563">
    <property type="taxonomic scope" value="Bacteria"/>
</dbReference>
<dbReference type="NCBIfam" id="TIGR01351">
    <property type="entry name" value="adk"/>
    <property type="match status" value="1"/>
</dbReference>
<evidence type="ECO:0000313" key="9">
    <source>
        <dbReference type="Proteomes" id="UP000002221"/>
    </source>
</evidence>
<reference evidence="8 9" key="1">
    <citation type="journal article" date="2009" name="Stand. Genomic Sci.">
        <title>Complete genome sequence of Rhodothermus marinus type strain (R-10).</title>
        <authorList>
            <person name="Nolan M."/>
            <person name="Tindall B.J."/>
            <person name="Pomrenke H."/>
            <person name="Lapidus A."/>
            <person name="Copeland A."/>
            <person name="Glavina Del Rio T."/>
            <person name="Lucas S."/>
            <person name="Chen F."/>
            <person name="Tice H."/>
            <person name="Cheng J.F."/>
            <person name="Saunders E."/>
            <person name="Han C."/>
            <person name="Bruce D."/>
            <person name="Goodwin L."/>
            <person name="Chain P."/>
            <person name="Pitluck S."/>
            <person name="Ovchinikova G."/>
            <person name="Pati A."/>
            <person name="Ivanova N."/>
            <person name="Mavromatis K."/>
            <person name="Chen A."/>
            <person name="Palaniappan K."/>
            <person name="Land M."/>
            <person name="Hauser L."/>
            <person name="Chang Y.J."/>
            <person name="Jeffries C.D."/>
            <person name="Brettin T."/>
            <person name="Goker M."/>
            <person name="Bristow J."/>
            <person name="Eisen J.A."/>
            <person name="Markowitz V."/>
            <person name="Hugenholtz P."/>
            <person name="Kyrpides N.C."/>
            <person name="Klenk H.P."/>
            <person name="Detter J.C."/>
        </authorList>
    </citation>
    <scope>NUCLEOTIDE SEQUENCE [LARGE SCALE GENOMIC DNA]</scope>
    <source>
        <strain evidence="9">ATCC 43812 / DSM 4252 / R-10</strain>
    </source>
</reference>
<dbReference type="PANTHER" id="PTHR23359">
    <property type="entry name" value="NUCLEOTIDE KINASE"/>
    <property type="match status" value="1"/>
</dbReference>
<dbReference type="Gene3D" id="3.40.50.300">
    <property type="entry name" value="P-loop containing nucleotide triphosphate hydrolases"/>
    <property type="match status" value="1"/>
</dbReference>
<dbReference type="AlphaFoldDB" id="D0MI16"/>
<dbReference type="UniPathway" id="UPA00588">
    <property type="reaction ID" value="UER00649"/>
</dbReference>
<feature type="binding site" evidence="5">
    <location>
        <position position="36"/>
    </location>
    <ligand>
        <name>AMP</name>
        <dbReference type="ChEBI" id="CHEBI:456215"/>
    </ligand>
</feature>
<dbReference type="SUPFAM" id="SSF52540">
    <property type="entry name" value="P-loop containing nucleoside triphosphate hydrolases"/>
    <property type="match status" value="1"/>
</dbReference>
<comment type="subcellular location">
    <subcellularLocation>
        <location evidence="5 7">Cytoplasm</location>
    </subcellularLocation>
</comment>
<keyword evidence="3 5" id="KW-0547">Nucleotide-binding</keyword>
<evidence type="ECO:0000256" key="3">
    <source>
        <dbReference type="ARBA" id="ARBA00022741"/>
    </source>
</evidence>
<comment type="pathway">
    <text evidence="5">Purine metabolism; AMP biosynthesis via salvage pathway; AMP from ADP: step 1/1.</text>
</comment>
<dbReference type="InterPro" id="IPR027417">
    <property type="entry name" value="P-loop_NTPase"/>
</dbReference>
<dbReference type="GO" id="GO:0004017">
    <property type="term" value="F:AMP kinase activity"/>
    <property type="evidence" value="ECO:0007669"/>
    <property type="project" value="UniProtKB-UniRule"/>
</dbReference>
<dbReference type="KEGG" id="rmr:Rmar_1234"/>
<evidence type="ECO:0000256" key="7">
    <source>
        <dbReference type="RuleBase" id="RU003331"/>
    </source>
</evidence>
<feature type="binding site" evidence="5">
    <location>
        <begin position="57"/>
        <end position="59"/>
    </location>
    <ligand>
        <name>AMP</name>
        <dbReference type="ChEBI" id="CHEBI:456215"/>
    </ligand>
</feature>
<gene>
    <name evidence="5" type="primary">adk</name>
    <name evidence="8" type="ordered locus">Rmar_1234</name>
</gene>
<comment type="caution">
    <text evidence="5">Lacks conserved residue(s) required for the propagation of feature annotation.</text>
</comment>
<comment type="function">
    <text evidence="5">Catalyzes the reversible transfer of the terminal phosphate group between ATP and AMP. Plays an important role in cellular energy homeostasis and in adenine nucleotide metabolism.</text>
</comment>
<dbReference type="HAMAP" id="MF_00235">
    <property type="entry name" value="Adenylate_kinase_Adk"/>
    <property type="match status" value="1"/>
</dbReference>
<evidence type="ECO:0000313" key="8">
    <source>
        <dbReference type="EMBL" id="ACY48124.1"/>
    </source>
</evidence>
<sequence length="215" mass="24519">MRIVFMGPPGAGKGTQARRLAAAYGLRHISTGDLIRAAIQEGTPLGKKAQPYIEKGQLVPDELVWELAKAALAENHYDHFVLDGFPRTIRQAEWLDALLEQQGRPLQIVLNLIVPDDLIVERLSRRRVHKLTGENYHLDFNPPPPDVDPSLIIQRPDDRPEAIRRRLEVYRTTHEPLEQYYRQRGLLVDVDGVGSMDEVFARIQEVLRRQGVLVE</sequence>
<dbReference type="FunFam" id="3.40.50.300:FF:000106">
    <property type="entry name" value="Adenylate kinase mitochondrial"/>
    <property type="match status" value="1"/>
</dbReference>
<protein>
    <recommendedName>
        <fullName evidence="5 7">Adenylate kinase</fullName>
        <shortName evidence="5">AK</shortName>
        <ecNumber evidence="5 7">2.7.4.3</ecNumber>
    </recommendedName>
    <alternativeName>
        <fullName evidence="5">ATP-AMP transphosphorylase</fullName>
    </alternativeName>
    <alternativeName>
        <fullName evidence="5">ATP:AMP phosphotransferase</fullName>
    </alternativeName>
    <alternativeName>
        <fullName evidence="5">Adenylate monophosphate kinase</fullName>
    </alternativeName>
</protein>
<keyword evidence="5 7" id="KW-0067">ATP-binding</keyword>
<dbReference type="SUPFAM" id="SSF57774">
    <property type="entry name" value="Microbial and mitochondrial ADK, insert 'zinc finger' domain"/>
    <property type="match status" value="1"/>
</dbReference>
<dbReference type="GO" id="GO:0005524">
    <property type="term" value="F:ATP binding"/>
    <property type="evidence" value="ECO:0007669"/>
    <property type="project" value="UniProtKB-UniRule"/>
</dbReference>
<keyword evidence="4 5" id="KW-0418">Kinase</keyword>
<keyword evidence="9" id="KW-1185">Reference proteome</keyword>
<comment type="domain">
    <text evidence="5">Consists of three domains, a large central CORE domain and two small peripheral domains, NMPbind and LID, which undergo movements during catalysis. The LID domain closes over the site of phosphoryl transfer upon ATP binding. Assembling and dissambling the active center during each catalytic cycle provides an effective means to prevent ATP hydrolysis.</text>
</comment>
<keyword evidence="5" id="KW-0963">Cytoplasm</keyword>
<evidence type="ECO:0000256" key="6">
    <source>
        <dbReference type="RuleBase" id="RU003330"/>
    </source>
</evidence>
<dbReference type="HOGENOM" id="CLU_032354_1_2_10"/>
<feature type="binding site" evidence="5">
    <location>
        <position position="91"/>
    </location>
    <ligand>
        <name>AMP</name>
        <dbReference type="ChEBI" id="CHEBI:456215"/>
    </ligand>
</feature>
<dbReference type="RefSeq" id="WP_012843736.1">
    <property type="nucleotide sequence ID" value="NC_013501.1"/>
</dbReference>
<evidence type="ECO:0000256" key="1">
    <source>
        <dbReference type="ARBA" id="ARBA00022679"/>
    </source>
</evidence>
<dbReference type="InterPro" id="IPR000850">
    <property type="entry name" value="Adenylat/UMP-CMP_kin"/>
</dbReference>
<dbReference type="GO" id="GO:0044209">
    <property type="term" value="P:AMP salvage"/>
    <property type="evidence" value="ECO:0007669"/>
    <property type="project" value="UniProtKB-UniRule"/>
</dbReference>
<dbReference type="CDD" id="cd01428">
    <property type="entry name" value="ADK"/>
    <property type="match status" value="1"/>
</dbReference>
<evidence type="ECO:0000256" key="2">
    <source>
        <dbReference type="ARBA" id="ARBA00022727"/>
    </source>
</evidence>
<feature type="binding site" evidence="5">
    <location>
        <position position="31"/>
    </location>
    <ligand>
        <name>AMP</name>
        <dbReference type="ChEBI" id="CHEBI:456215"/>
    </ligand>
</feature>
<comment type="subunit">
    <text evidence="5 7">Monomer.</text>
</comment>
<feature type="binding site" evidence="5">
    <location>
        <position position="126"/>
    </location>
    <ligand>
        <name>ATP</name>
        <dbReference type="ChEBI" id="CHEBI:30616"/>
    </ligand>
</feature>
<comment type="catalytic activity">
    <reaction evidence="5 7">
        <text>AMP + ATP = 2 ADP</text>
        <dbReference type="Rhea" id="RHEA:12973"/>
        <dbReference type="ChEBI" id="CHEBI:30616"/>
        <dbReference type="ChEBI" id="CHEBI:456215"/>
        <dbReference type="ChEBI" id="CHEBI:456216"/>
        <dbReference type="EC" id="2.7.4.3"/>
    </reaction>
</comment>
<dbReference type="NCBIfam" id="NF011100">
    <property type="entry name" value="PRK14527.1"/>
    <property type="match status" value="1"/>
</dbReference>
<dbReference type="OrthoDB" id="9805030at2"/>
<evidence type="ECO:0000256" key="5">
    <source>
        <dbReference type="HAMAP-Rule" id="MF_00235"/>
    </source>
</evidence>
<dbReference type="EC" id="2.7.4.3" evidence="5 7"/>
<feature type="binding site" evidence="5">
    <location>
        <begin position="84"/>
        <end position="87"/>
    </location>
    <ligand>
        <name>AMP</name>
        <dbReference type="ChEBI" id="CHEBI:456215"/>
    </ligand>
</feature>
<dbReference type="Pfam" id="PF00406">
    <property type="entry name" value="ADK"/>
    <property type="match status" value="1"/>
</dbReference>
<name>D0MI16_RHOM4</name>
<feature type="binding site" evidence="5">
    <location>
        <position position="155"/>
    </location>
    <ligand>
        <name>AMP</name>
        <dbReference type="ChEBI" id="CHEBI:456215"/>
    </ligand>
</feature>
<proteinExistence type="inferred from homology"/>
<comment type="similarity">
    <text evidence="5 6">Belongs to the adenylate kinase family.</text>
</comment>
<organism evidence="8 9">
    <name type="scientific">Rhodothermus marinus (strain ATCC 43812 / DSM 4252 / R-10)</name>
    <name type="common">Rhodothermus obamensis</name>
    <dbReference type="NCBI Taxonomy" id="518766"/>
    <lineage>
        <taxon>Bacteria</taxon>
        <taxon>Pseudomonadati</taxon>
        <taxon>Rhodothermota</taxon>
        <taxon>Rhodothermia</taxon>
        <taxon>Rhodothermales</taxon>
        <taxon>Rhodothermaceae</taxon>
        <taxon>Rhodothermus</taxon>
    </lineage>
</organism>
<dbReference type="Proteomes" id="UP000002221">
    <property type="component" value="Chromosome"/>
</dbReference>
<dbReference type="EMBL" id="CP001807">
    <property type="protein sequence ID" value="ACY48124.1"/>
    <property type="molecule type" value="Genomic_DNA"/>
</dbReference>
<accession>D0MI16</accession>
<keyword evidence="2 5" id="KW-0545">Nucleotide biosynthesis</keyword>
<dbReference type="NCBIfam" id="NF001381">
    <property type="entry name" value="PRK00279.1-3"/>
    <property type="match status" value="1"/>
</dbReference>
<dbReference type="InterPro" id="IPR006259">
    <property type="entry name" value="Adenyl_kin_sub"/>
</dbReference>
<dbReference type="InterPro" id="IPR033690">
    <property type="entry name" value="Adenylat_kinase_CS"/>
</dbReference>
<evidence type="ECO:0000256" key="4">
    <source>
        <dbReference type="ARBA" id="ARBA00022777"/>
    </source>
</evidence>
<feature type="binding site" evidence="5">
    <location>
        <begin position="10"/>
        <end position="15"/>
    </location>
    <ligand>
        <name>ATP</name>
        <dbReference type="ChEBI" id="CHEBI:30616"/>
    </ligand>
</feature>
<dbReference type="InterPro" id="IPR036193">
    <property type="entry name" value="ADK_active_lid_dom_sf"/>
</dbReference>
<dbReference type="GO" id="GO:0005737">
    <property type="term" value="C:cytoplasm"/>
    <property type="evidence" value="ECO:0007669"/>
    <property type="project" value="UniProtKB-SubCell"/>
</dbReference>
<feature type="region of interest" description="NMP" evidence="5">
    <location>
        <begin position="30"/>
        <end position="59"/>
    </location>
</feature>
<dbReference type="PROSITE" id="PS00113">
    <property type="entry name" value="ADENYLATE_KINASE"/>
    <property type="match status" value="1"/>
</dbReference>
<feature type="binding site" evidence="5">
    <location>
        <position position="166"/>
    </location>
    <ligand>
        <name>AMP</name>
        <dbReference type="ChEBI" id="CHEBI:456215"/>
    </ligand>
</feature>